<dbReference type="AlphaFoldDB" id="A0A1Y1SBJ2"/>
<keyword evidence="3" id="KW-1185">Reference proteome</keyword>
<sequence length="235" mass="26399">MGTITLIRHGQASFGKANYDQLSELGFRQGRELGRWFSDCQTRLDRIVTGSLARHKQTASACCETLASDLAPDSAWETLREFNEYDHVQMLHRQEPGFADPAWVKALFMDHPDPRKEFQRIFSAAFARWIGGQHDADYDEPWQAFRARCIRGLEILIDSAARSQHIAVFTSGGPISAITQHLLKMPDSEAAKLNSSIINASTTKILFQPGHVTLSALNSHAHFERLSGESLITYR</sequence>
<dbReference type="SUPFAM" id="SSF53254">
    <property type="entry name" value="Phosphoglycerate mutase-like"/>
    <property type="match status" value="1"/>
</dbReference>
<dbReference type="InterPro" id="IPR051021">
    <property type="entry name" value="Mito_Ser/Thr_phosphatase"/>
</dbReference>
<gene>
    <name evidence="2" type="ORF">ATO7_11878</name>
</gene>
<dbReference type="RefSeq" id="WP_083562020.1">
    <property type="nucleotide sequence ID" value="NZ_AQQV01000003.1"/>
</dbReference>
<dbReference type="STRING" id="1317117.ATO7_11878"/>
<keyword evidence="1" id="KW-0378">Hydrolase</keyword>
<evidence type="ECO:0000256" key="1">
    <source>
        <dbReference type="ARBA" id="ARBA00022801"/>
    </source>
</evidence>
<dbReference type="CDD" id="cd07067">
    <property type="entry name" value="HP_PGM_like"/>
    <property type="match status" value="1"/>
</dbReference>
<dbReference type="Pfam" id="PF00300">
    <property type="entry name" value="His_Phos_1"/>
    <property type="match status" value="1"/>
</dbReference>
<organism evidence="2 3">
    <name type="scientific">Oceanococcus atlanticus</name>
    <dbReference type="NCBI Taxonomy" id="1317117"/>
    <lineage>
        <taxon>Bacteria</taxon>
        <taxon>Pseudomonadati</taxon>
        <taxon>Pseudomonadota</taxon>
        <taxon>Gammaproteobacteria</taxon>
        <taxon>Chromatiales</taxon>
        <taxon>Oceanococcaceae</taxon>
        <taxon>Oceanococcus</taxon>
    </lineage>
</organism>
<dbReference type="InterPro" id="IPR029033">
    <property type="entry name" value="His_PPase_superfam"/>
</dbReference>
<dbReference type="EMBL" id="AQQV01000003">
    <property type="protein sequence ID" value="ORE85991.1"/>
    <property type="molecule type" value="Genomic_DNA"/>
</dbReference>
<dbReference type="Proteomes" id="UP000192342">
    <property type="component" value="Unassembled WGS sequence"/>
</dbReference>
<accession>A0A1Y1SBJ2</accession>
<dbReference type="Gene3D" id="3.40.50.1240">
    <property type="entry name" value="Phosphoglycerate mutase-like"/>
    <property type="match status" value="1"/>
</dbReference>
<dbReference type="GO" id="GO:0016787">
    <property type="term" value="F:hydrolase activity"/>
    <property type="evidence" value="ECO:0007669"/>
    <property type="project" value="UniProtKB-KW"/>
</dbReference>
<dbReference type="InterPro" id="IPR013078">
    <property type="entry name" value="His_Pase_superF_clade-1"/>
</dbReference>
<comment type="caution">
    <text evidence="2">The sequence shown here is derived from an EMBL/GenBank/DDBJ whole genome shotgun (WGS) entry which is preliminary data.</text>
</comment>
<reference evidence="2 3" key="1">
    <citation type="submission" date="2013-04" db="EMBL/GenBank/DDBJ databases">
        <title>Oceanococcus atlanticus 22II-S10r2 Genome Sequencing.</title>
        <authorList>
            <person name="Lai Q."/>
            <person name="Li G."/>
            <person name="Shao Z."/>
        </authorList>
    </citation>
    <scope>NUCLEOTIDE SEQUENCE [LARGE SCALE GENOMIC DNA]</scope>
    <source>
        <strain evidence="2 3">22II-S10r2</strain>
    </source>
</reference>
<dbReference type="SMART" id="SM00855">
    <property type="entry name" value="PGAM"/>
    <property type="match status" value="1"/>
</dbReference>
<protein>
    <submittedName>
        <fullName evidence="2">Phosphoglycerate mutase</fullName>
    </submittedName>
</protein>
<proteinExistence type="predicted"/>
<evidence type="ECO:0000313" key="2">
    <source>
        <dbReference type="EMBL" id="ORE85991.1"/>
    </source>
</evidence>
<dbReference type="OrthoDB" id="280692at2"/>
<name>A0A1Y1SBJ2_9GAMM</name>
<dbReference type="PANTHER" id="PTHR20935:SF0">
    <property type="entry name" value="SERINE_THREONINE-PROTEIN PHOSPHATASE PGAM5, MITOCHONDRIAL"/>
    <property type="match status" value="1"/>
</dbReference>
<evidence type="ECO:0000313" key="3">
    <source>
        <dbReference type="Proteomes" id="UP000192342"/>
    </source>
</evidence>
<dbReference type="PANTHER" id="PTHR20935">
    <property type="entry name" value="PHOSPHOGLYCERATE MUTASE-RELATED"/>
    <property type="match status" value="1"/>
</dbReference>